<gene>
    <name evidence="3" type="ORF">KUI_0179</name>
</gene>
<dbReference type="InterPro" id="IPR036709">
    <property type="entry name" value="Autotransporte_beta_dom_sf"/>
</dbReference>
<dbReference type="InterPro" id="IPR013425">
    <property type="entry name" value="Autotrns_rpt"/>
</dbReference>
<dbReference type="EMBL" id="CP003264">
    <property type="protein sequence ID" value="AFN35280.1"/>
    <property type="molecule type" value="Genomic_DNA"/>
</dbReference>
<dbReference type="InterPro" id="IPR011050">
    <property type="entry name" value="Pectin_lyase_fold/virulence"/>
</dbReference>
<dbReference type="Pfam" id="PF12951">
    <property type="entry name" value="PATR"/>
    <property type="match status" value="1"/>
</dbReference>
<dbReference type="SUPFAM" id="SSF103515">
    <property type="entry name" value="Autotransporter"/>
    <property type="match status" value="2"/>
</dbReference>
<sequence>MSELAKGKSKSSKTKTSALVATGLLSLAGVASGIDVELSVTPLTPNGVSDSLVNAGFEAVPVNDENILPNSNRFLTKDGLPGRQILEDVPFQNEQIQEYRTFSEYFNKKISLERNFDKDAKVDLSKDILGFYERHPIAKKIVSQDNHKGAILHLDKNPKGVDGDNKTLYLYVLPNEVINLDANKTRYVQGLIMKQKELKDFKLVNFGKFTIEPTDYLGFDESKKNRNVLLQVLGYGAKFKGNIKSNGNISSVFVFDYGNLEGNATLDSLTNDIRIAGSSELNGELDISNKTFLTISENSSLLGDVIGKKGTSLVLKATKSYHYGKIKLVSDLNTYDKNSLQFRYGSYQEGDITLSNSMAKEKDYNDEIVLDTNSYILGNINLGNGRNKISSLLKLNLGTAIVNSAIIGDITGGENNEIYSNSYQDNISLENTDIKGDIDLKNSSNLLDLSYFSSLDGNYTGGLDDDTLKFSNWTSVNKNKSNSTIKLNNGINSLEIKNYSKVFANYEGGVNSDFIGLDNHSSFEGSISLGDAQATSIADILNKNIVYLDKNSIIRGNIQAGSGKDLVAVQSSAIIGDVNLNDGENQVILSGSELEDSQIDIPLGLNTEKYTKPFGFLTYDDVKYGSLLKGNLTTGSGNDSLIVSVGEVQGSVNLGAGNNKIILQGGNATGQNRKTQEFISKFFTSKITGAITTGEGNDSLAIKDAEIGGDINLGNGSNSITLSKNSVTKGNITTGSGDDTINIYTKSQNKIISTGAGDDIVRVVGTPESIKESVLTSVDGGDGYDIFDVSKSGHVSLKAENAISNIESIYISGNSSLVLNGPADIKLATSEDKAESGTDVTIDSGSSLVINHNEASADYNLGYNLMGDGLLKLDLNNHKLNISGGDQSEFAGSVELSRGQLEHNEKVKELLTQASLSLKEGGVLNAAHAVQASKQDRVARSADEEPSVIKSLTLDGGALHLAKHTPVGQNPNNSLKVKDLIVKPKAGNEFGNGYIVVDSFNKYDNSIANRNNKQGLLSQDEGEFVANLVEASGKVEGNGLKLEIRKDMNNSSDAVHKTDIVQGDEVVARANFGYKARIDDGTDNKKPKGINAVYGLKEIELLDGKQLDLVVDGDGAGTKSDLSAKLTGKGGISINKEGTDTTVLSLSNPNNDFTGSTTVLKGTLLAKGSNVLGSEQSHTKTLKLAENTKLKLADKAKIFVGNIDQAASSKLDIGNGMLNIAHDGETKESTIKANSLISSADAGVVLYAGQTTFEGPQDAYKGTTTIRNKAHASIADVKALGTGAVDIHEKGNLNLNFAEAATFANQVKGNGTITKFGKGALTLNPSERSSAFEGVINLSDGSLIAGTAASPLALNAKEINVLQGKTLQAVGSLKGSLNNAGIVQIGDNNTPGDTYTVGSYDGAEGSELQLSAEWKNSGEFKSDMLVVKGIATGKTLVKAGADNIIKGDVKQGSVDKFSSDVITVGAEHGEPVFFGEAETDGAFKADLVKEGNNYRWKIGAKLNPVTPTFIAGKLASINNAFDSVGTLSERVSAQRHSMNYGGNIFGRISHGNAKFTSLRGDEYKFKNSQIQLGVGLLTSHGKDHSKTEVGLLASYGKNDVDVYDGETGSNSLMKFKGIGKNIAKTFSKKKAKAKESEVATVDTKSKAKKVGSIDSNVISLGLYTTGYLANGAYYDFVAQVNKVDNKYKTSDNYKSSQKGLVGLLSAEVGHSFPLGDSSWSATPQLQLVGQYMKLDGFQHSIRKVEASKDFSLRGRVGLSIAHKNDFYISANVLGDLKKPEGIKVGKDTVKESFNKYWGEVGVGGQLSLSKSSAIYADAKFTKNFSGENRSGYKGNVGLKYSW</sequence>
<dbReference type="InterPro" id="IPR005546">
    <property type="entry name" value="Autotransporte_beta"/>
</dbReference>
<feature type="domain" description="Autotransporter" evidence="2">
    <location>
        <begin position="1537"/>
        <end position="1842"/>
    </location>
</feature>
<dbReference type="SUPFAM" id="SSF51126">
    <property type="entry name" value="Pectin lyase-like"/>
    <property type="match status" value="1"/>
</dbReference>
<organism evidence="3 4">
    <name type="scientific">Taylorella equigenitalis ATCC 35865</name>
    <dbReference type="NCBI Taxonomy" id="743973"/>
    <lineage>
        <taxon>Bacteria</taxon>
        <taxon>Pseudomonadati</taxon>
        <taxon>Pseudomonadota</taxon>
        <taxon>Betaproteobacteria</taxon>
        <taxon>Burkholderiales</taxon>
        <taxon>Alcaligenaceae</taxon>
        <taxon>Taylorella</taxon>
    </lineage>
</organism>
<dbReference type="Gene3D" id="2.40.128.130">
    <property type="entry name" value="Autotransporter beta-domain"/>
    <property type="match status" value="1"/>
</dbReference>
<dbReference type="NCBIfam" id="TIGR01414">
    <property type="entry name" value="autotrans_barl"/>
    <property type="match status" value="2"/>
</dbReference>
<dbReference type="Proteomes" id="UP000003121">
    <property type="component" value="Chromosome"/>
</dbReference>
<dbReference type="Gene3D" id="2.160.20.160">
    <property type="match status" value="1"/>
</dbReference>
<reference evidence="3 4" key="1">
    <citation type="journal article" date="2012" name="Vet. Microbiol.">
        <title>Comparative genomic analyses of the Taylorellae.</title>
        <authorList>
            <person name="Hauser H."/>
            <person name="Richter D.C."/>
            <person name="van Tonder A."/>
            <person name="Clark L."/>
            <person name="Preston A."/>
        </authorList>
    </citation>
    <scope>NUCLEOTIDE SEQUENCE [LARGE SCALE GENOMIC DNA]</scope>
    <source>
        <strain evidence="3 4">ATCC 35865</strain>
    </source>
</reference>
<dbReference type="InterPro" id="IPR006315">
    <property type="entry name" value="OM_autotransptr_brl_dom"/>
</dbReference>
<keyword evidence="1" id="KW-0732">Signal</keyword>
<evidence type="ECO:0000313" key="4">
    <source>
        <dbReference type="Proteomes" id="UP000003121"/>
    </source>
</evidence>
<accession>A0ABN4AUX9</accession>
<evidence type="ECO:0000256" key="1">
    <source>
        <dbReference type="ARBA" id="ARBA00022729"/>
    </source>
</evidence>
<evidence type="ECO:0000259" key="2">
    <source>
        <dbReference type="PROSITE" id="PS51208"/>
    </source>
</evidence>
<evidence type="ECO:0000313" key="3">
    <source>
        <dbReference type="EMBL" id="AFN35280.1"/>
    </source>
</evidence>
<dbReference type="SMART" id="SM00869">
    <property type="entry name" value="Autotransporter"/>
    <property type="match status" value="1"/>
</dbReference>
<dbReference type="Pfam" id="PF03797">
    <property type="entry name" value="Autotransporter"/>
    <property type="match status" value="1"/>
</dbReference>
<proteinExistence type="predicted"/>
<dbReference type="NCBIfam" id="TIGR02601">
    <property type="entry name" value="autotrns_rpt"/>
    <property type="match status" value="1"/>
</dbReference>
<name>A0ABN4AUX9_9BURK</name>
<dbReference type="PROSITE" id="PS51208">
    <property type="entry name" value="AUTOTRANSPORTER"/>
    <property type="match status" value="1"/>
</dbReference>
<keyword evidence="4" id="KW-1185">Reference proteome</keyword>
<protein>
    <submittedName>
        <fullName evidence="3">Uncharacterized exported protein</fullName>
    </submittedName>
</protein>